<evidence type="ECO:0000256" key="5">
    <source>
        <dbReference type="RuleBase" id="RU003694"/>
    </source>
</evidence>
<dbReference type="PROSITE" id="PS52004">
    <property type="entry name" value="KS3_2"/>
    <property type="match status" value="1"/>
</dbReference>
<dbReference type="STRING" id="1210086.GCA_001613105_04512"/>
<comment type="similarity">
    <text evidence="2 5">Belongs to the thiolase-like superfamily. Beta-ketoacyl-ACP synthases family.</text>
</comment>
<protein>
    <submittedName>
        <fullName evidence="7">3-oxoacyl-[acyl-carrier-protein] synthase II</fullName>
    </submittedName>
</protein>
<feature type="domain" description="Ketosynthase family 3 (KS3)" evidence="6">
    <location>
        <begin position="3"/>
        <end position="400"/>
    </location>
</feature>
<comment type="pathway">
    <text evidence="1">Lipid metabolism; mycolic acid biosynthesis.</text>
</comment>
<dbReference type="InterPro" id="IPR014031">
    <property type="entry name" value="Ketoacyl_synth_C"/>
</dbReference>
<proteinExistence type="inferred from homology"/>
<evidence type="ECO:0000256" key="4">
    <source>
        <dbReference type="ARBA" id="ARBA00023160"/>
    </source>
</evidence>
<evidence type="ECO:0000256" key="3">
    <source>
        <dbReference type="ARBA" id="ARBA00022679"/>
    </source>
</evidence>
<dbReference type="PANTHER" id="PTHR11712:SF336">
    <property type="entry name" value="3-OXOACYL-[ACYL-CARRIER-PROTEIN] SYNTHASE, MITOCHONDRIAL"/>
    <property type="match status" value="1"/>
</dbReference>
<dbReference type="Pfam" id="PF02801">
    <property type="entry name" value="Ketoacyl-synt_C"/>
    <property type="match status" value="1"/>
</dbReference>
<dbReference type="EMBL" id="QQBC01000015">
    <property type="protein sequence ID" value="RDI60537.1"/>
    <property type="molecule type" value="Genomic_DNA"/>
</dbReference>
<keyword evidence="4" id="KW-0443">Lipid metabolism</keyword>
<dbReference type="InterPro" id="IPR020841">
    <property type="entry name" value="PKS_Beta-ketoAc_synthase_dom"/>
</dbReference>
<dbReference type="Pfam" id="PF00109">
    <property type="entry name" value="ketoacyl-synt"/>
    <property type="match status" value="1"/>
</dbReference>
<gene>
    <name evidence="7" type="ORF">DFR76_115167</name>
</gene>
<reference evidence="7 8" key="1">
    <citation type="submission" date="2018-07" db="EMBL/GenBank/DDBJ databases">
        <title>Genomic Encyclopedia of Type Strains, Phase IV (KMG-IV): sequencing the most valuable type-strain genomes for metagenomic binning, comparative biology and taxonomic classification.</title>
        <authorList>
            <person name="Goeker M."/>
        </authorList>
    </citation>
    <scope>NUCLEOTIDE SEQUENCE [LARGE SCALE GENOMIC DNA]</scope>
    <source>
        <strain evidence="7 8">DSM 44290</strain>
    </source>
</reference>
<keyword evidence="4" id="KW-0276">Fatty acid metabolism</keyword>
<dbReference type="UniPathway" id="UPA00915"/>
<dbReference type="InterPro" id="IPR014030">
    <property type="entry name" value="Ketoacyl_synth_N"/>
</dbReference>
<comment type="caution">
    <text evidence="7">The sequence shown here is derived from an EMBL/GenBank/DDBJ whole genome shotgun (WGS) entry which is preliminary data.</text>
</comment>
<dbReference type="InterPro" id="IPR000794">
    <property type="entry name" value="Beta-ketoacyl_synthase"/>
</dbReference>
<keyword evidence="8" id="KW-1185">Reference proteome</keyword>
<dbReference type="SMART" id="SM00825">
    <property type="entry name" value="PKS_KS"/>
    <property type="match status" value="1"/>
</dbReference>
<keyword evidence="3 5" id="KW-0808">Transferase</keyword>
<keyword evidence="4" id="KW-0444">Lipid biosynthesis</keyword>
<evidence type="ECO:0000313" key="8">
    <source>
        <dbReference type="Proteomes" id="UP000254869"/>
    </source>
</evidence>
<sequence>MTHEPMAVTGLGFTLPGLVTTVDGFWERIRGGHPALRPCTVHDRITVMAGQLGHDPVVAGLNPAHEKKYSRDILATMASIGQALEDAGLPMTDPGRIAIAAASSRGPMAWWSRRECAGTGIGSVINGLAGTPASMAAIHFGIRGMVSTLSSACVSGAHALRLAAAQLADGEADAVVVAGHDFPLTAEFVATYCDPATRVISVGRTVETSIRPYDIDRDGTTFGEGAVSLIVERESDARARGARIYACISAIGNGNEADHPTSMDKTGVKTEQLARRVVQRAGLSTADIDYVCGHGTGTRLNDLSESRAVRGLLGEQTDVPLTSVKPVFGHLLGASTLINVAATALMIRHQTVAPTANCRQPDPECGLDPVSGAARSRTIDAALSLGFSIGGNTSVIAMTR</sequence>
<dbReference type="PANTHER" id="PTHR11712">
    <property type="entry name" value="POLYKETIDE SYNTHASE-RELATED"/>
    <property type="match status" value="1"/>
</dbReference>
<evidence type="ECO:0000256" key="2">
    <source>
        <dbReference type="ARBA" id="ARBA00008467"/>
    </source>
</evidence>
<dbReference type="GO" id="GO:0005829">
    <property type="term" value="C:cytosol"/>
    <property type="evidence" value="ECO:0007669"/>
    <property type="project" value="TreeGrafter"/>
</dbReference>
<evidence type="ECO:0000313" key="7">
    <source>
        <dbReference type="EMBL" id="RDI60537.1"/>
    </source>
</evidence>
<name>A0A370HPZ2_9NOCA</name>
<dbReference type="GO" id="GO:0004315">
    <property type="term" value="F:3-oxoacyl-[acyl-carrier-protein] synthase activity"/>
    <property type="evidence" value="ECO:0007669"/>
    <property type="project" value="TreeGrafter"/>
</dbReference>
<accession>A0A370HPZ2</accession>
<dbReference type="Gene3D" id="3.40.47.10">
    <property type="match status" value="1"/>
</dbReference>
<evidence type="ECO:0000256" key="1">
    <source>
        <dbReference type="ARBA" id="ARBA00004796"/>
    </source>
</evidence>
<keyword evidence="4" id="KW-0275">Fatty acid biosynthesis</keyword>
<dbReference type="AlphaFoldDB" id="A0A370HPZ2"/>
<dbReference type="SUPFAM" id="SSF53901">
    <property type="entry name" value="Thiolase-like"/>
    <property type="match status" value="2"/>
</dbReference>
<dbReference type="InterPro" id="IPR016039">
    <property type="entry name" value="Thiolase-like"/>
</dbReference>
<organism evidence="7 8">
    <name type="scientific">Nocardia pseudobrasiliensis</name>
    <dbReference type="NCBI Taxonomy" id="45979"/>
    <lineage>
        <taxon>Bacteria</taxon>
        <taxon>Bacillati</taxon>
        <taxon>Actinomycetota</taxon>
        <taxon>Actinomycetes</taxon>
        <taxon>Mycobacteriales</taxon>
        <taxon>Nocardiaceae</taxon>
        <taxon>Nocardia</taxon>
    </lineage>
</organism>
<evidence type="ECO:0000259" key="6">
    <source>
        <dbReference type="PROSITE" id="PS52004"/>
    </source>
</evidence>
<dbReference type="GO" id="GO:0006633">
    <property type="term" value="P:fatty acid biosynthetic process"/>
    <property type="evidence" value="ECO:0007669"/>
    <property type="project" value="UniProtKB-KW"/>
</dbReference>
<dbReference type="Proteomes" id="UP000254869">
    <property type="component" value="Unassembled WGS sequence"/>
</dbReference>